<dbReference type="Pfam" id="PF03127">
    <property type="entry name" value="GAT"/>
    <property type="match status" value="1"/>
</dbReference>
<feature type="compositionally biased region" description="Low complexity" evidence="3">
    <location>
        <begin position="357"/>
        <end position="372"/>
    </location>
</feature>
<dbReference type="GO" id="GO:0007034">
    <property type="term" value="P:vacuolar transport"/>
    <property type="evidence" value="ECO:0007669"/>
    <property type="project" value="UniProtKB-ARBA"/>
</dbReference>
<evidence type="ECO:0000256" key="2">
    <source>
        <dbReference type="ARBA" id="ARBA00022927"/>
    </source>
</evidence>
<dbReference type="Pfam" id="PF00790">
    <property type="entry name" value="VHS"/>
    <property type="match status" value="1"/>
</dbReference>
<feature type="domain" description="GAT" evidence="5">
    <location>
        <begin position="206"/>
        <end position="294"/>
    </location>
</feature>
<feature type="domain" description="VHS" evidence="4">
    <location>
        <begin position="19"/>
        <end position="138"/>
    </location>
</feature>
<dbReference type="CDD" id="cd16980">
    <property type="entry name" value="VHS_Lsb5"/>
    <property type="match status" value="1"/>
</dbReference>
<dbReference type="InterPro" id="IPR038425">
    <property type="entry name" value="GAT_sf"/>
</dbReference>
<dbReference type="AlphaFoldDB" id="A0A2I1FBW8"/>
<feature type="compositionally biased region" description="Low complexity" evidence="3">
    <location>
        <begin position="154"/>
        <end position="173"/>
    </location>
</feature>
<evidence type="ECO:0000313" key="10">
    <source>
        <dbReference type="Proteomes" id="UP000232722"/>
    </source>
</evidence>
<dbReference type="Proteomes" id="UP000232722">
    <property type="component" value="Unassembled WGS sequence"/>
</dbReference>
<dbReference type="InterPro" id="IPR008942">
    <property type="entry name" value="ENTH_VHS"/>
</dbReference>
<evidence type="ECO:0000256" key="1">
    <source>
        <dbReference type="ARBA" id="ARBA00022448"/>
    </source>
</evidence>
<proteinExistence type="predicted"/>
<dbReference type="EMBL" id="CAGKOT010000077">
    <property type="protein sequence ID" value="CAB5392538.1"/>
    <property type="molecule type" value="Genomic_DNA"/>
</dbReference>
<evidence type="ECO:0000313" key="9">
    <source>
        <dbReference type="Proteomes" id="UP000232688"/>
    </source>
</evidence>
<dbReference type="VEuPathDB" id="FungiDB:FUN_014237"/>
<dbReference type="Gene3D" id="1.20.58.160">
    <property type="match status" value="1"/>
</dbReference>
<dbReference type="PROSITE" id="PS50909">
    <property type="entry name" value="GAT"/>
    <property type="match status" value="1"/>
</dbReference>
<dbReference type="GO" id="GO:0051666">
    <property type="term" value="P:actin cortical patch localization"/>
    <property type="evidence" value="ECO:0007669"/>
    <property type="project" value="TreeGrafter"/>
</dbReference>
<dbReference type="GO" id="GO:0007015">
    <property type="term" value="P:actin filament organization"/>
    <property type="evidence" value="ECO:0007669"/>
    <property type="project" value="InterPro"/>
</dbReference>
<dbReference type="Gene3D" id="1.25.40.90">
    <property type="match status" value="1"/>
</dbReference>
<dbReference type="EMBL" id="LLXJ01002322">
    <property type="protein sequence ID" value="PKB99125.1"/>
    <property type="molecule type" value="Genomic_DNA"/>
</dbReference>
<dbReference type="InterPro" id="IPR002014">
    <property type="entry name" value="VHS_dom"/>
</dbReference>
<dbReference type="Proteomes" id="UP000232688">
    <property type="component" value="Unassembled WGS sequence"/>
</dbReference>
<evidence type="ECO:0000259" key="4">
    <source>
        <dbReference type="PROSITE" id="PS50179"/>
    </source>
</evidence>
<dbReference type="PANTHER" id="PTHR47789:SF1">
    <property type="entry name" value="LAS SEVENTEEN-BINDING PROTEIN 5"/>
    <property type="match status" value="1"/>
</dbReference>
<dbReference type="GO" id="GO:0035091">
    <property type="term" value="F:phosphatidylinositol binding"/>
    <property type="evidence" value="ECO:0007669"/>
    <property type="project" value="InterPro"/>
</dbReference>
<dbReference type="Proteomes" id="UP000684084">
    <property type="component" value="Unassembled WGS sequence"/>
</dbReference>
<name>A0A2I1FBW8_9GLOM</name>
<evidence type="ECO:0000313" key="7">
    <source>
        <dbReference type="EMBL" id="PKB99125.1"/>
    </source>
</evidence>
<dbReference type="PANTHER" id="PTHR47789">
    <property type="entry name" value="LAS SEVENTEEN-BINDING PROTEIN 5"/>
    <property type="match status" value="1"/>
</dbReference>
<reference evidence="7 10" key="2">
    <citation type="submission" date="2017-09" db="EMBL/GenBank/DDBJ databases">
        <title>Extensive intraspecific genome diversity in a model arbuscular mycorrhizal fungus.</title>
        <authorList>
            <person name="Chen E.C."/>
            <person name="Morin E."/>
            <person name="Beaudet D."/>
            <person name="Noel J."/>
            <person name="Ndikumana S."/>
            <person name="Charron P."/>
            <person name="St-Onge C."/>
            <person name="Giorgi J."/>
            <person name="Grigoriev I.V."/>
            <person name="Roux C."/>
            <person name="Martin F.M."/>
            <person name="Corradi N."/>
        </authorList>
    </citation>
    <scope>NUCLEOTIDE SEQUENCE [LARGE SCALE GENOMIC DNA]</scope>
    <source>
        <strain evidence="7 10">A5</strain>
    </source>
</reference>
<dbReference type="SMART" id="SM00288">
    <property type="entry name" value="VHS"/>
    <property type="match status" value="1"/>
</dbReference>
<dbReference type="InterPro" id="IPR004152">
    <property type="entry name" value="GAT_dom"/>
</dbReference>
<dbReference type="GO" id="GO:0030479">
    <property type="term" value="C:actin cortical patch"/>
    <property type="evidence" value="ECO:0007669"/>
    <property type="project" value="TreeGrafter"/>
</dbReference>
<dbReference type="PROSITE" id="PS50179">
    <property type="entry name" value="VHS"/>
    <property type="match status" value="1"/>
</dbReference>
<evidence type="ECO:0000256" key="3">
    <source>
        <dbReference type="SAM" id="MobiDB-lite"/>
    </source>
</evidence>
<dbReference type="GO" id="GO:0043130">
    <property type="term" value="F:ubiquitin binding"/>
    <property type="evidence" value="ECO:0007669"/>
    <property type="project" value="InterPro"/>
</dbReference>
<dbReference type="GO" id="GO:0015031">
    <property type="term" value="P:protein transport"/>
    <property type="evidence" value="ECO:0007669"/>
    <property type="project" value="UniProtKB-KW"/>
</dbReference>
<evidence type="ECO:0000313" key="8">
    <source>
        <dbReference type="EMBL" id="PKC59046.1"/>
    </source>
</evidence>
<sequence length="403" mass="44593">MGVFKTATRTAVTEWIERMTSEKYKEDDFADIFELCEVINIQATGPKEASKALKHALKYGNIHSQIRAITILKSLTENCGDKFVAQIATYKFTERLRNMAISPYTDPRVHKRLLLLFAEWSTEFKNKPGYETLANLHNGTTHRTSISNIGLAASTKGPGSKSTSSSNSSSSSSVTNKEKDKEKSKSGTSGVRSKKGQQSETRPVTYSPEKINETIGLATQNATNLVNALTLLSPGSDLTKDTELQELVHKCKSSSEILMKMIPTAVTDKSRIGPLLQSNDQVTDALALYSEFNSSDNEVNNVTSGIKNIKLQKQKEIDDDISRLGLNKKKNQAEEAAKIHKDFGDLIDFDAFSSKTNSNTSDNYDSNSTYTDPFADPFADPVTTEPTEPVVNKPKRRLEWTEV</sequence>
<feature type="region of interest" description="Disordered" evidence="3">
    <location>
        <begin position="151"/>
        <end position="208"/>
    </location>
</feature>
<reference evidence="7 10" key="1">
    <citation type="submission" date="2016-04" db="EMBL/GenBank/DDBJ databases">
        <title>Genome analyses suggest a sexual origin of heterokaryosis in a supposedly ancient asexual fungus.</title>
        <authorList>
            <person name="Ropars J."/>
            <person name="Sedzielewska K."/>
            <person name="Noel J."/>
            <person name="Charron P."/>
            <person name="Farinelli L."/>
            <person name="Marton T."/>
            <person name="Kruger M."/>
            <person name="Pelin A."/>
            <person name="Brachmann A."/>
            <person name="Corradi N."/>
        </authorList>
    </citation>
    <scope>NUCLEOTIDE SEQUENCE [LARGE SCALE GENOMIC DNA]</scope>
    <source>
        <strain evidence="7 10">A5</strain>
    </source>
</reference>
<protein>
    <recommendedName>
        <fullName evidence="11">VHS domain-containing protein</fullName>
    </recommendedName>
</protein>
<dbReference type="SUPFAM" id="SSF89009">
    <property type="entry name" value="GAT-like domain"/>
    <property type="match status" value="1"/>
</dbReference>
<dbReference type="EMBL" id="LLXH01001407">
    <property type="protein sequence ID" value="PKC59046.1"/>
    <property type="molecule type" value="Genomic_DNA"/>
</dbReference>
<comment type="caution">
    <text evidence="7">The sequence shown here is derived from an EMBL/GenBank/DDBJ whole genome shotgun (WGS) entry which is preliminary data.</text>
</comment>
<gene>
    <name evidence="6" type="ORF">CHRIB12_LOCUS22456</name>
    <name evidence="8" type="ORF">RhiirA1_427248</name>
    <name evidence="7" type="ORF">RhiirA5_366611</name>
</gene>
<keyword evidence="2" id="KW-0653">Protein transport</keyword>
<dbReference type="GO" id="GO:0006897">
    <property type="term" value="P:endocytosis"/>
    <property type="evidence" value="ECO:0007669"/>
    <property type="project" value="InterPro"/>
</dbReference>
<accession>A0A2I1FBW8</accession>
<dbReference type="VEuPathDB" id="FungiDB:RhiirA1_427248"/>
<evidence type="ECO:0000259" key="5">
    <source>
        <dbReference type="PROSITE" id="PS50909"/>
    </source>
</evidence>
<feature type="compositionally biased region" description="Basic and acidic residues" evidence="3">
    <location>
        <begin position="176"/>
        <end position="185"/>
    </location>
</feature>
<reference evidence="6" key="5">
    <citation type="submission" date="2020-05" db="EMBL/GenBank/DDBJ databases">
        <authorList>
            <person name="Rincon C."/>
            <person name="Sanders R I."/>
            <person name="Robbins C."/>
            <person name="Chaturvedi A."/>
        </authorList>
    </citation>
    <scope>NUCLEOTIDE SEQUENCE</scope>
    <source>
        <strain evidence="6">CHB12</strain>
    </source>
</reference>
<evidence type="ECO:0000313" key="6">
    <source>
        <dbReference type="EMBL" id="CAB5392538.1"/>
    </source>
</evidence>
<reference evidence="8 9" key="3">
    <citation type="submission" date="2017-10" db="EMBL/GenBank/DDBJ databases">
        <title>Extensive intraspecific genome diversity in a model arbuscular mycorrhizal fungus.</title>
        <authorList>
            <person name="Chen E.C.H."/>
            <person name="Morin E."/>
            <person name="Baudet D."/>
            <person name="Noel J."/>
            <person name="Ndikumana S."/>
            <person name="Charron P."/>
            <person name="St-Onge C."/>
            <person name="Giorgi J."/>
            <person name="Grigoriev I.V."/>
            <person name="Roux C."/>
            <person name="Martin F.M."/>
            <person name="Corradi N."/>
        </authorList>
    </citation>
    <scope>NUCLEOTIDE SEQUENCE [LARGE SCALE GENOMIC DNA]</scope>
    <source>
        <strain evidence="8 9">A1</strain>
    </source>
</reference>
<organism evidence="7 10">
    <name type="scientific">Rhizophagus irregularis</name>
    <dbReference type="NCBI Taxonomy" id="588596"/>
    <lineage>
        <taxon>Eukaryota</taxon>
        <taxon>Fungi</taxon>
        <taxon>Fungi incertae sedis</taxon>
        <taxon>Mucoromycota</taxon>
        <taxon>Glomeromycotina</taxon>
        <taxon>Glomeromycetes</taxon>
        <taxon>Glomerales</taxon>
        <taxon>Glomeraceae</taxon>
        <taxon>Rhizophagus</taxon>
    </lineage>
</organism>
<dbReference type="InterPro" id="IPR045007">
    <property type="entry name" value="LSB5"/>
</dbReference>
<feature type="region of interest" description="Disordered" evidence="3">
    <location>
        <begin position="357"/>
        <end position="403"/>
    </location>
</feature>
<keyword evidence="1" id="KW-0813">Transport</keyword>
<dbReference type="OrthoDB" id="10068368at2759"/>
<dbReference type="SUPFAM" id="SSF48464">
    <property type="entry name" value="ENTH/VHS domain"/>
    <property type="match status" value="1"/>
</dbReference>
<reference evidence="8 9" key="4">
    <citation type="submission" date="2017-10" db="EMBL/GenBank/DDBJ databases">
        <title>Genome analyses suggest a sexual origin of heterokaryosis in a supposedly ancient asexual fungus.</title>
        <authorList>
            <person name="Corradi N."/>
            <person name="Sedzielewska K."/>
            <person name="Noel J."/>
            <person name="Charron P."/>
            <person name="Farinelli L."/>
            <person name="Marton T."/>
            <person name="Kruger M."/>
            <person name="Pelin A."/>
            <person name="Brachmann A."/>
            <person name="Corradi N."/>
        </authorList>
    </citation>
    <scope>NUCLEOTIDE SEQUENCE [LARGE SCALE GENOMIC DNA]</scope>
    <source>
        <strain evidence="8 9">A1</strain>
    </source>
</reference>
<evidence type="ECO:0008006" key="11">
    <source>
        <dbReference type="Google" id="ProtNLM"/>
    </source>
</evidence>
<dbReference type="VEuPathDB" id="FungiDB:RhiirFUN_016860"/>
<feature type="compositionally biased region" description="Polar residues" evidence="3">
    <location>
        <begin position="186"/>
        <end position="204"/>
    </location>
</feature>